<protein>
    <submittedName>
        <fullName evidence="1">Uncharacterized protein</fullName>
    </submittedName>
</protein>
<evidence type="ECO:0000313" key="1">
    <source>
        <dbReference type="EMBL" id="GAF24996.1"/>
    </source>
</evidence>
<proteinExistence type="predicted"/>
<dbReference type="Proteomes" id="UP000063718">
    <property type="component" value="Unassembled WGS sequence"/>
</dbReference>
<name>A0A0S6U9R9_NEOTH</name>
<organism evidence="1">
    <name type="scientific">Moorella thermoacetica Y72</name>
    <dbReference type="NCBI Taxonomy" id="1325331"/>
    <lineage>
        <taxon>Bacteria</taxon>
        <taxon>Bacillati</taxon>
        <taxon>Bacillota</taxon>
        <taxon>Clostridia</taxon>
        <taxon>Neomoorellales</taxon>
        <taxon>Neomoorellaceae</taxon>
        <taxon>Neomoorella</taxon>
    </lineage>
</organism>
<accession>A0A0S6U9R9</accession>
<sequence length="45" mass="4896">MKEDLGNVILFPTLENGFQATPLVDFLIFPANTGIGGIQNDVYLV</sequence>
<dbReference type="EMBL" id="DF238840">
    <property type="protein sequence ID" value="GAF24996.1"/>
    <property type="molecule type" value="Genomic_DNA"/>
</dbReference>
<gene>
    <name evidence="1" type="ORF">MTY_0324</name>
</gene>
<dbReference type="AlphaFoldDB" id="A0A0S6U9R9"/>
<reference evidence="1" key="1">
    <citation type="journal article" date="2014" name="Gene">
        <title>Genome-guided analysis of transformation efficiency and carbon dioxide assimilation by Moorella thermoacetica Y72.</title>
        <authorList>
            <person name="Tsukahara K."/>
            <person name="Kita A."/>
            <person name="Nakashimada Y."/>
            <person name="Hoshino T."/>
            <person name="Murakami K."/>
        </authorList>
    </citation>
    <scope>NUCLEOTIDE SEQUENCE [LARGE SCALE GENOMIC DNA]</scope>
    <source>
        <strain evidence="1">Y72</strain>
    </source>
</reference>